<protein>
    <submittedName>
        <fullName evidence="1">Uncharacterized protein</fullName>
    </submittedName>
</protein>
<dbReference type="EMBL" id="MHMV01000045">
    <property type="protein sequence ID" value="OGZ33437.1"/>
    <property type="molecule type" value="Genomic_DNA"/>
</dbReference>
<dbReference type="AlphaFoldDB" id="A0A1G2F684"/>
<reference evidence="1 2" key="1">
    <citation type="journal article" date="2016" name="Nat. Commun.">
        <title>Thousands of microbial genomes shed light on interconnected biogeochemical processes in an aquifer system.</title>
        <authorList>
            <person name="Anantharaman K."/>
            <person name="Brown C.T."/>
            <person name="Hug L.A."/>
            <person name="Sharon I."/>
            <person name="Castelle C.J."/>
            <person name="Probst A.J."/>
            <person name="Thomas B.C."/>
            <person name="Singh A."/>
            <person name="Wilkins M.J."/>
            <person name="Karaoz U."/>
            <person name="Brodie E.L."/>
            <person name="Williams K.H."/>
            <person name="Hubbard S.S."/>
            <person name="Banfield J.F."/>
        </authorList>
    </citation>
    <scope>NUCLEOTIDE SEQUENCE [LARGE SCALE GENOMIC DNA]</scope>
</reference>
<sequence>MSQIMPCFVIYLTKLAVGVGPVRNSAIIKYRKYSLGGPPTAPAKASSWPPRSAWQTGWLGDAGGRLSFIKIWLQKVSF</sequence>
<evidence type="ECO:0000313" key="1">
    <source>
        <dbReference type="EMBL" id="OGZ33437.1"/>
    </source>
</evidence>
<dbReference type="Proteomes" id="UP000177725">
    <property type="component" value="Unassembled WGS sequence"/>
</dbReference>
<gene>
    <name evidence="1" type="ORF">A2174_01235</name>
</gene>
<proteinExistence type="predicted"/>
<name>A0A1G2F684_9BACT</name>
<comment type="caution">
    <text evidence="1">The sequence shown here is derived from an EMBL/GenBank/DDBJ whole genome shotgun (WGS) entry which is preliminary data.</text>
</comment>
<organism evidence="1 2">
    <name type="scientific">Candidatus Portnoybacteria bacterium RBG_13_41_18</name>
    <dbReference type="NCBI Taxonomy" id="1801991"/>
    <lineage>
        <taxon>Bacteria</taxon>
        <taxon>Candidatus Portnoyibacteriota</taxon>
    </lineage>
</organism>
<accession>A0A1G2F684</accession>
<evidence type="ECO:0000313" key="2">
    <source>
        <dbReference type="Proteomes" id="UP000177725"/>
    </source>
</evidence>